<feature type="region of interest" description="Disordered" evidence="4">
    <location>
        <begin position="1"/>
        <end position="35"/>
    </location>
</feature>
<evidence type="ECO:0000256" key="1">
    <source>
        <dbReference type="ARBA" id="ARBA00005771"/>
    </source>
</evidence>
<sequence>MAEANNLATQNSTTPSHSPEEVGLSHECQEMHASSPPRTRVEEWIEDPLYQHQGFWFIERRLEAVLWFQSNFKSCDRDIILATLPKSGTTWLKSLVFATVNRTKYSFSDNPLLTANPHELVPFFELKLYTDNQLPNLSNISHPRVFATHIPYQLLPETTKNSNCRIIYLCRNPRDTFISSWHFVNKSSRRESLGPLSLEEAFEWFCNGVIPFGPYWNHLLGYWNESLTRPRNVLFLRYEELKEDIVSQLRRIADFLGCPFSLEEGRQGVIEEIVRLCSFESLRNLEVNKTGCFIPGYESNSLFRRGEVGDWMNYLTPPMVKRLDQLMREKLSDSGLEFDGYYSLLPK</sequence>
<dbReference type="GO" id="GO:0005737">
    <property type="term" value="C:cytoplasm"/>
    <property type="evidence" value="ECO:0000318"/>
    <property type="project" value="GO_Central"/>
</dbReference>
<dbReference type="FunCoup" id="A0A1U8AUW9">
    <property type="interactions" value="30"/>
</dbReference>
<gene>
    <name evidence="6" type="primary">LOC104607857</name>
</gene>
<dbReference type="GeneID" id="104607857"/>
<dbReference type="eggNOG" id="KOG1584">
    <property type="taxonomic scope" value="Eukaryota"/>
</dbReference>
<evidence type="ECO:0000256" key="2">
    <source>
        <dbReference type="ARBA" id="ARBA00022679"/>
    </source>
</evidence>
<dbReference type="Proteomes" id="UP000189703">
    <property type="component" value="Unplaced"/>
</dbReference>
<keyword evidence="2 3" id="KW-0808">Transferase</keyword>
<feature type="compositionally biased region" description="Basic and acidic residues" evidence="4">
    <location>
        <begin position="18"/>
        <end position="30"/>
    </location>
</feature>
<organism evidence="5 6">
    <name type="scientific">Nelumbo nucifera</name>
    <name type="common">Sacred lotus</name>
    <dbReference type="NCBI Taxonomy" id="4432"/>
    <lineage>
        <taxon>Eukaryota</taxon>
        <taxon>Viridiplantae</taxon>
        <taxon>Streptophyta</taxon>
        <taxon>Embryophyta</taxon>
        <taxon>Tracheophyta</taxon>
        <taxon>Spermatophyta</taxon>
        <taxon>Magnoliopsida</taxon>
        <taxon>Proteales</taxon>
        <taxon>Nelumbonaceae</taxon>
        <taxon>Nelumbo</taxon>
    </lineage>
</organism>
<reference evidence="6" key="1">
    <citation type="submission" date="2025-08" db="UniProtKB">
        <authorList>
            <consortium name="RefSeq"/>
        </authorList>
    </citation>
    <scope>IDENTIFICATION</scope>
</reference>
<dbReference type="OMA" id="IRERNIF"/>
<proteinExistence type="inferred from homology"/>
<protein>
    <recommendedName>
        <fullName evidence="3">Sulfotransferase</fullName>
        <ecNumber evidence="3">2.8.2.-</ecNumber>
    </recommendedName>
</protein>
<dbReference type="PANTHER" id="PTHR11783">
    <property type="entry name" value="SULFOTRANSFERASE SULT"/>
    <property type="match status" value="1"/>
</dbReference>
<evidence type="ECO:0000256" key="4">
    <source>
        <dbReference type="SAM" id="MobiDB-lite"/>
    </source>
</evidence>
<dbReference type="Pfam" id="PF00685">
    <property type="entry name" value="Sulfotransfer_1"/>
    <property type="match status" value="1"/>
</dbReference>
<dbReference type="EC" id="2.8.2.-" evidence="3"/>
<accession>A0A1U8AUW9</accession>
<evidence type="ECO:0000313" key="6">
    <source>
        <dbReference type="RefSeq" id="XP_010271910.1"/>
    </source>
</evidence>
<dbReference type="GO" id="GO:0008146">
    <property type="term" value="F:sulfotransferase activity"/>
    <property type="evidence" value="ECO:0000318"/>
    <property type="project" value="GO_Central"/>
</dbReference>
<feature type="compositionally biased region" description="Polar residues" evidence="4">
    <location>
        <begin position="1"/>
        <end position="17"/>
    </location>
</feature>
<dbReference type="Gene3D" id="3.40.50.300">
    <property type="entry name" value="P-loop containing nucleotide triphosphate hydrolases"/>
    <property type="match status" value="1"/>
</dbReference>
<keyword evidence="5" id="KW-1185">Reference proteome</keyword>
<dbReference type="SUPFAM" id="SSF52540">
    <property type="entry name" value="P-loop containing nucleoside triphosphate hydrolases"/>
    <property type="match status" value="1"/>
</dbReference>
<dbReference type="AlphaFoldDB" id="A0A1U8AUW9"/>
<comment type="similarity">
    <text evidence="1 3">Belongs to the sulfotransferase 1 family.</text>
</comment>
<evidence type="ECO:0000313" key="5">
    <source>
        <dbReference type="Proteomes" id="UP000189703"/>
    </source>
</evidence>
<evidence type="ECO:0000256" key="3">
    <source>
        <dbReference type="RuleBase" id="RU361155"/>
    </source>
</evidence>
<dbReference type="RefSeq" id="XP_010271910.1">
    <property type="nucleotide sequence ID" value="XM_010273608.2"/>
</dbReference>
<name>A0A1U8AUW9_NELNU</name>
<dbReference type="InterPro" id="IPR027417">
    <property type="entry name" value="P-loop_NTPase"/>
</dbReference>
<dbReference type="KEGG" id="nnu:104607857"/>
<dbReference type="GO" id="GO:0051923">
    <property type="term" value="P:sulfation"/>
    <property type="evidence" value="ECO:0000318"/>
    <property type="project" value="GO_Central"/>
</dbReference>
<dbReference type="OrthoDB" id="205623at2759"/>
<dbReference type="InterPro" id="IPR000863">
    <property type="entry name" value="Sulfotransferase_dom"/>
</dbReference>